<dbReference type="GO" id="GO:0015937">
    <property type="term" value="P:coenzyme A biosynthetic process"/>
    <property type="evidence" value="ECO:0007669"/>
    <property type="project" value="InterPro"/>
</dbReference>
<name>A0A6J6J684_9ZZZZ</name>
<evidence type="ECO:0000313" key="5">
    <source>
        <dbReference type="EMBL" id="CAB4632411.1"/>
    </source>
</evidence>
<protein>
    <submittedName>
        <fullName evidence="5">Unannotated protein</fullName>
    </submittedName>
</protein>
<dbReference type="SUPFAM" id="SSF52507">
    <property type="entry name" value="Homo-oligomeric flavin-containing Cys decarboxylases, HFCD"/>
    <property type="match status" value="1"/>
</dbReference>
<dbReference type="GO" id="GO:0071513">
    <property type="term" value="C:phosphopantothenoylcysteine decarboxylase complex"/>
    <property type="evidence" value="ECO:0007669"/>
    <property type="project" value="TreeGrafter"/>
</dbReference>
<dbReference type="Gene3D" id="3.40.50.1950">
    <property type="entry name" value="Flavin prenyltransferase-like"/>
    <property type="match status" value="1"/>
</dbReference>
<dbReference type="SUPFAM" id="SSF102645">
    <property type="entry name" value="CoaB-like"/>
    <property type="match status" value="1"/>
</dbReference>
<feature type="domain" description="Flavoprotein" evidence="3">
    <location>
        <begin position="3"/>
        <end position="168"/>
    </location>
</feature>
<dbReference type="EMBL" id="CAEZVU010000036">
    <property type="protein sequence ID" value="CAB4632411.1"/>
    <property type="molecule type" value="Genomic_DNA"/>
</dbReference>
<dbReference type="Pfam" id="PF02441">
    <property type="entry name" value="Flavoprotein"/>
    <property type="match status" value="1"/>
</dbReference>
<dbReference type="GO" id="GO:0004633">
    <property type="term" value="F:phosphopantothenoylcysteine decarboxylase activity"/>
    <property type="evidence" value="ECO:0007669"/>
    <property type="project" value="InterPro"/>
</dbReference>
<dbReference type="HAMAP" id="MF_02225">
    <property type="entry name" value="CoaBC"/>
    <property type="match status" value="1"/>
</dbReference>
<evidence type="ECO:0000256" key="2">
    <source>
        <dbReference type="ARBA" id="ARBA00023239"/>
    </source>
</evidence>
<feature type="domain" description="DNA/pantothenate metabolism flavoprotein C-terminal" evidence="4">
    <location>
        <begin position="182"/>
        <end position="394"/>
    </location>
</feature>
<dbReference type="PANTHER" id="PTHR14359:SF6">
    <property type="entry name" value="PHOSPHOPANTOTHENOYLCYSTEINE DECARBOXYLASE"/>
    <property type="match status" value="1"/>
</dbReference>
<dbReference type="NCBIfam" id="TIGR00521">
    <property type="entry name" value="coaBC_dfp"/>
    <property type="match status" value="1"/>
</dbReference>
<evidence type="ECO:0000259" key="3">
    <source>
        <dbReference type="Pfam" id="PF02441"/>
    </source>
</evidence>
<dbReference type="PANTHER" id="PTHR14359">
    <property type="entry name" value="HOMO-OLIGOMERIC FLAVIN CONTAINING CYS DECARBOXYLASE FAMILY"/>
    <property type="match status" value="1"/>
</dbReference>
<keyword evidence="1" id="KW-0210">Decarboxylase</keyword>
<proteinExistence type="inferred from homology"/>
<accession>A0A6J6J684</accession>
<dbReference type="AlphaFoldDB" id="A0A6J6J684"/>
<dbReference type="InterPro" id="IPR003382">
    <property type="entry name" value="Flavoprotein"/>
</dbReference>
<dbReference type="InterPro" id="IPR007085">
    <property type="entry name" value="DNA/pantothenate-metab_flavo_C"/>
</dbReference>
<reference evidence="5" key="1">
    <citation type="submission" date="2020-05" db="EMBL/GenBank/DDBJ databases">
        <authorList>
            <person name="Chiriac C."/>
            <person name="Salcher M."/>
            <person name="Ghai R."/>
            <person name="Kavagutti S V."/>
        </authorList>
    </citation>
    <scope>NUCLEOTIDE SEQUENCE</scope>
</reference>
<sequence length="406" mass="42011">MANVVVGVTGGIAAYKSAALIRLLSEAGHSVQVVATLNSTRFIGTTTLEALSHNKVQIVDPDLFTDVENVKHVSLAKSADLVVIAPATASFLAKVAAGIADDLLTTTVLTATCPVIIAPAMHTEMWENPATQHNIETLKSRGVHIVDPGVGRLTGEDTGVGRLAEPEVILSAASALLGERILAGVQVLVTTGGTRERIDPARFVGNFSSGKQGLAFARAAIEMGASVRVIAANVDQSLLQGIEHSNVVSASDLSKSINDAIGSFDLLVMAAAVADYSPTLVSDVKIKRSASGENIQISLTANPDIVAAVSESTRSAGSDAVIVAFAAESGDDLESLAKTKLLSKKCDFIVANSISSGEVFGSDQNSVLLVSQSDSTRFSGSKLEIARAVLEIVSSKVVRSPRGVSK</sequence>
<dbReference type="InterPro" id="IPR005252">
    <property type="entry name" value="CoaBC"/>
</dbReference>
<evidence type="ECO:0000256" key="1">
    <source>
        <dbReference type="ARBA" id="ARBA00022793"/>
    </source>
</evidence>
<evidence type="ECO:0000259" key="4">
    <source>
        <dbReference type="Pfam" id="PF04127"/>
    </source>
</evidence>
<dbReference type="GO" id="GO:0015941">
    <property type="term" value="P:pantothenate catabolic process"/>
    <property type="evidence" value="ECO:0007669"/>
    <property type="project" value="InterPro"/>
</dbReference>
<dbReference type="Pfam" id="PF04127">
    <property type="entry name" value="DFP"/>
    <property type="match status" value="1"/>
</dbReference>
<dbReference type="GO" id="GO:0004632">
    <property type="term" value="F:phosphopantothenate--cysteine ligase activity"/>
    <property type="evidence" value="ECO:0007669"/>
    <property type="project" value="InterPro"/>
</dbReference>
<dbReference type="InterPro" id="IPR035929">
    <property type="entry name" value="CoaB-like_sf"/>
</dbReference>
<dbReference type="GO" id="GO:0010181">
    <property type="term" value="F:FMN binding"/>
    <property type="evidence" value="ECO:0007669"/>
    <property type="project" value="InterPro"/>
</dbReference>
<organism evidence="5">
    <name type="scientific">freshwater metagenome</name>
    <dbReference type="NCBI Taxonomy" id="449393"/>
    <lineage>
        <taxon>unclassified sequences</taxon>
        <taxon>metagenomes</taxon>
        <taxon>ecological metagenomes</taxon>
    </lineage>
</organism>
<gene>
    <name evidence="5" type="ORF">UFOPK2132_00322</name>
</gene>
<keyword evidence="2" id="KW-0456">Lyase</keyword>
<dbReference type="InterPro" id="IPR036551">
    <property type="entry name" value="Flavin_trans-like"/>
</dbReference>
<dbReference type="Gene3D" id="3.40.50.10300">
    <property type="entry name" value="CoaB-like"/>
    <property type="match status" value="1"/>
</dbReference>